<dbReference type="GO" id="GO:0008168">
    <property type="term" value="F:methyltransferase activity"/>
    <property type="evidence" value="ECO:0007669"/>
    <property type="project" value="UniProtKB-KW"/>
</dbReference>
<feature type="domain" description="Methyltransferase" evidence="1">
    <location>
        <begin position="37"/>
        <end position="145"/>
    </location>
</feature>
<keyword evidence="2" id="KW-0808">Transferase</keyword>
<name>A0A3M8CTY3_9BACL</name>
<evidence type="ECO:0000259" key="1">
    <source>
        <dbReference type="Pfam" id="PF13847"/>
    </source>
</evidence>
<evidence type="ECO:0000313" key="2">
    <source>
        <dbReference type="EMBL" id="RNB78851.1"/>
    </source>
</evidence>
<dbReference type="PANTHER" id="PTHR43861">
    <property type="entry name" value="TRANS-ACONITATE 2-METHYLTRANSFERASE-RELATED"/>
    <property type="match status" value="1"/>
</dbReference>
<dbReference type="InterPro" id="IPR025714">
    <property type="entry name" value="Methyltranfer_dom"/>
</dbReference>
<dbReference type="CDD" id="cd02440">
    <property type="entry name" value="AdoMet_MTases"/>
    <property type="match status" value="1"/>
</dbReference>
<keyword evidence="2" id="KW-0489">Methyltransferase</keyword>
<protein>
    <submittedName>
        <fullName evidence="2">Methyltransferase domain-containing protein</fullName>
    </submittedName>
</protein>
<dbReference type="Pfam" id="PF13847">
    <property type="entry name" value="Methyltransf_31"/>
    <property type="match status" value="1"/>
</dbReference>
<dbReference type="SUPFAM" id="SSF53335">
    <property type="entry name" value="S-adenosyl-L-methionine-dependent methyltransferases"/>
    <property type="match status" value="1"/>
</dbReference>
<dbReference type="EMBL" id="RHHT01000021">
    <property type="protein sequence ID" value="RNB78851.1"/>
    <property type="molecule type" value="Genomic_DNA"/>
</dbReference>
<evidence type="ECO:0000313" key="3">
    <source>
        <dbReference type="Proteomes" id="UP000281915"/>
    </source>
</evidence>
<comment type="caution">
    <text evidence="2">The sequence shown here is derived from an EMBL/GenBank/DDBJ whole genome shotgun (WGS) entry which is preliminary data.</text>
</comment>
<gene>
    <name evidence="2" type="ORF">EDM58_10570</name>
</gene>
<sequence length="269" mass="29885">MDSDLARKRAALSGKATHVLEARTLESSHKRLAELLTEGLNVLDVGCGTGAITYGIAKMIGPAGRVVGIDSNPALIEKARQTHNEIPGLSFMTADIFDLPFKEEFDIVTSARVLQWLSSPAEALQKLKAAAKPGGRILILDYNHEKIAWEPEPPLSMKSFYSAFLKWRSDAGMDNEIADHLPELFHKLGFENVSITPQHETTTKTDPDFLSRVRIWADVAGSRGLQMVQDGYVTEAERARAEMEYLDWMEKTAQSQTLYMLAVEGIKPR</sequence>
<accession>A0A3M8CTY3</accession>
<dbReference type="Proteomes" id="UP000281915">
    <property type="component" value="Unassembled WGS sequence"/>
</dbReference>
<reference evidence="2 3" key="1">
    <citation type="submission" date="2018-10" db="EMBL/GenBank/DDBJ databases">
        <title>Phylogenomics of Brevibacillus.</title>
        <authorList>
            <person name="Dunlap C."/>
        </authorList>
    </citation>
    <scope>NUCLEOTIDE SEQUENCE [LARGE SCALE GENOMIC DNA]</scope>
    <source>
        <strain evidence="2 3">JCM 15085</strain>
    </source>
</reference>
<dbReference type="GO" id="GO:0032259">
    <property type="term" value="P:methylation"/>
    <property type="evidence" value="ECO:0007669"/>
    <property type="project" value="UniProtKB-KW"/>
</dbReference>
<organism evidence="2 3">
    <name type="scientific">Brevibacillus panacihumi</name>
    <dbReference type="NCBI Taxonomy" id="497735"/>
    <lineage>
        <taxon>Bacteria</taxon>
        <taxon>Bacillati</taxon>
        <taxon>Bacillota</taxon>
        <taxon>Bacilli</taxon>
        <taxon>Bacillales</taxon>
        <taxon>Paenibacillaceae</taxon>
        <taxon>Brevibacillus</taxon>
    </lineage>
</organism>
<dbReference type="InterPro" id="IPR029063">
    <property type="entry name" value="SAM-dependent_MTases_sf"/>
</dbReference>
<dbReference type="RefSeq" id="WP_122913300.1">
    <property type="nucleotide sequence ID" value="NZ_RHHT01000021.1"/>
</dbReference>
<proteinExistence type="predicted"/>
<dbReference type="Gene3D" id="3.40.50.150">
    <property type="entry name" value="Vaccinia Virus protein VP39"/>
    <property type="match status" value="1"/>
</dbReference>
<dbReference type="AlphaFoldDB" id="A0A3M8CTY3"/>